<keyword evidence="1" id="KW-0812">Transmembrane</keyword>
<dbReference type="EMBL" id="JAGINT010000002">
    <property type="protein sequence ID" value="MBP2356086.1"/>
    <property type="molecule type" value="Genomic_DNA"/>
</dbReference>
<evidence type="ECO:0000313" key="2">
    <source>
        <dbReference type="EMBL" id="MBP2356086.1"/>
    </source>
</evidence>
<gene>
    <name evidence="2" type="ORF">JOF29_007196</name>
</gene>
<evidence type="ECO:0000313" key="3">
    <source>
        <dbReference type="Proteomes" id="UP000755585"/>
    </source>
</evidence>
<feature type="transmembrane region" description="Helical" evidence="1">
    <location>
        <begin position="21"/>
        <end position="43"/>
    </location>
</feature>
<organism evidence="2 3">
    <name type="scientific">Kribbella aluminosa</name>
    <dbReference type="NCBI Taxonomy" id="416017"/>
    <lineage>
        <taxon>Bacteria</taxon>
        <taxon>Bacillati</taxon>
        <taxon>Actinomycetota</taxon>
        <taxon>Actinomycetes</taxon>
        <taxon>Propionibacteriales</taxon>
        <taxon>Kribbellaceae</taxon>
        <taxon>Kribbella</taxon>
    </lineage>
</organism>
<comment type="caution">
    <text evidence="2">The sequence shown here is derived from an EMBL/GenBank/DDBJ whole genome shotgun (WGS) entry which is preliminary data.</text>
</comment>
<proteinExistence type="predicted"/>
<protein>
    <submittedName>
        <fullName evidence="2">Uncharacterized protein</fullName>
    </submittedName>
</protein>
<dbReference type="Proteomes" id="UP000755585">
    <property type="component" value="Unassembled WGS sequence"/>
</dbReference>
<keyword evidence="1" id="KW-1133">Transmembrane helix</keyword>
<evidence type="ECO:0000256" key="1">
    <source>
        <dbReference type="SAM" id="Phobius"/>
    </source>
</evidence>
<name>A0ABS4UWT4_9ACTN</name>
<sequence length="153" mass="16546">MLITWKTSAVFRLRSCRGKTSAILALGSSSYSTVMFGCALWYAENSALNKGDLALGPPLIHRIDTSPDGNGWIGSGIEIPPGSAADPRPELTWTLHPLSAAAAANPKPTPPSSRRRPILNPCSNSIWFMSRSSSLWHGSPEDRRVSAMLFTRP</sequence>
<accession>A0ABS4UWT4</accession>
<reference evidence="2 3" key="1">
    <citation type="submission" date="2021-03" db="EMBL/GenBank/DDBJ databases">
        <title>Sequencing the genomes of 1000 actinobacteria strains.</title>
        <authorList>
            <person name="Klenk H.-P."/>
        </authorList>
    </citation>
    <scope>NUCLEOTIDE SEQUENCE [LARGE SCALE GENOMIC DNA]</scope>
    <source>
        <strain evidence="2 3">DSM 18824</strain>
    </source>
</reference>
<keyword evidence="3" id="KW-1185">Reference proteome</keyword>
<keyword evidence="1" id="KW-0472">Membrane</keyword>